<keyword evidence="1" id="KW-1133">Transmembrane helix</keyword>
<name>A0A3R5V548_9CLOT</name>
<feature type="transmembrane region" description="Helical" evidence="1">
    <location>
        <begin position="12"/>
        <end position="29"/>
    </location>
</feature>
<dbReference type="Proteomes" id="UP000286268">
    <property type="component" value="Chromosome"/>
</dbReference>
<gene>
    <name evidence="2" type="ORF">C1I91_01575</name>
</gene>
<feature type="transmembrane region" description="Helical" evidence="1">
    <location>
        <begin position="49"/>
        <end position="70"/>
    </location>
</feature>
<feature type="transmembrane region" description="Helical" evidence="1">
    <location>
        <begin position="77"/>
        <end position="94"/>
    </location>
</feature>
<evidence type="ECO:0000256" key="1">
    <source>
        <dbReference type="SAM" id="Phobius"/>
    </source>
</evidence>
<evidence type="ECO:0000313" key="3">
    <source>
        <dbReference type="Proteomes" id="UP000286268"/>
    </source>
</evidence>
<keyword evidence="3" id="KW-1185">Reference proteome</keyword>
<feature type="transmembrane region" description="Helical" evidence="1">
    <location>
        <begin position="100"/>
        <end position="123"/>
    </location>
</feature>
<evidence type="ECO:0000313" key="2">
    <source>
        <dbReference type="EMBL" id="QAA30458.1"/>
    </source>
</evidence>
<reference evidence="2 3" key="1">
    <citation type="submission" date="2018-01" db="EMBL/GenBank/DDBJ databases">
        <title>Genome Sequencing and Assembly of Anaerobacter polyendosporus strain CT4.</title>
        <authorList>
            <person name="Tachaapaikoon C."/>
            <person name="Sutheeworapong S."/>
            <person name="Jenjaroenpun P."/>
            <person name="Wongsurawat T."/>
            <person name="Nookeaw I."/>
            <person name="Cheawchanlertfa P."/>
            <person name="Kosugi A."/>
            <person name="Cheevadhanarak S."/>
            <person name="Ratanakhanokchai K."/>
        </authorList>
    </citation>
    <scope>NUCLEOTIDE SEQUENCE [LARGE SCALE GENOMIC DNA]</scope>
    <source>
        <strain evidence="2 3">CT4</strain>
    </source>
</reference>
<sequence length="136" mass="15312">MKERYLKPLKFCILPLITIVVFALIGVFKQRSIAAVEGQHPTMTGAITLLGWSMRGVYVAVLMAIYFSMLDLKLGKATNLMVLFLLIALNLPLMRYMELLVYLPLAVVILPIVNFVAFLPAIVKKKVDDKIDEDSR</sequence>
<accession>A0A3R5V548</accession>
<protein>
    <submittedName>
        <fullName evidence="2">Uncharacterized protein</fullName>
    </submittedName>
</protein>
<dbReference type="EMBL" id="CP025746">
    <property type="protein sequence ID" value="QAA30458.1"/>
    <property type="molecule type" value="Genomic_DNA"/>
</dbReference>
<keyword evidence="1" id="KW-0812">Transmembrane</keyword>
<dbReference type="AlphaFoldDB" id="A0A3R5V548"/>
<keyword evidence="1" id="KW-0472">Membrane</keyword>
<organism evidence="2 3">
    <name type="scientific">Clostridium manihotivorum</name>
    <dbReference type="NCBI Taxonomy" id="2320868"/>
    <lineage>
        <taxon>Bacteria</taxon>
        <taxon>Bacillati</taxon>
        <taxon>Bacillota</taxon>
        <taxon>Clostridia</taxon>
        <taxon>Eubacteriales</taxon>
        <taxon>Clostridiaceae</taxon>
        <taxon>Clostridium</taxon>
    </lineage>
</organism>
<dbReference type="RefSeq" id="WP_128210910.1">
    <property type="nucleotide sequence ID" value="NZ_CP025746.1"/>
</dbReference>
<dbReference type="KEGG" id="cmah:C1I91_01575"/>
<proteinExistence type="predicted"/>